<protein>
    <submittedName>
        <fullName evidence="2">TonB-dependent receptor</fullName>
    </submittedName>
</protein>
<dbReference type="SUPFAM" id="SSF49464">
    <property type="entry name" value="Carboxypeptidase regulatory domain-like"/>
    <property type="match status" value="1"/>
</dbReference>
<feature type="signal peptide" evidence="1">
    <location>
        <begin position="1"/>
        <end position="20"/>
    </location>
</feature>
<dbReference type="RefSeq" id="WP_189631481.1">
    <property type="nucleotide sequence ID" value="NZ_BNAG01000005.1"/>
</dbReference>
<evidence type="ECO:0000313" key="2">
    <source>
        <dbReference type="EMBL" id="GHE74429.1"/>
    </source>
</evidence>
<comment type="caution">
    <text evidence="2">The sequence shown here is derived from an EMBL/GenBank/DDBJ whole genome shotgun (WGS) entry which is preliminary data.</text>
</comment>
<dbReference type="InterPro" id="IPR008969">
    <property type="entry name" value="CarboxyPept-like_regulatory"/>
</dbReference>
<dbReference type="Proteomes" id="UP000658258">
    <property type="component" value="Unassembled WGS sequence"/>
</dbReference>
<gene>
    <name evidence="2" type="ORF">GCM10011340_33720</name>
</gene>
<proteinExistence type="predicted"/>
<evidence type="ECO:0000256" key="1">
    <source>
        <dbReference type="SAM" id="SignalP"/>
    </source>
</evidence>
<keyword evidence="3" id="KW-1185">Reference proteome</keyword>
<dbReference type="Pfam" id="PF13715">
    <property type="entry name" value="CarbopepD_reg_2"/>
    <property type="match status" value="1"/>
</dbReference>
<sequence>MNKLVLLIVLLAGAFSIAHGQQKVIFSGEVRDDQGAPLEFANVIAIDTVKKTMAAFAVTNPQGQFKISLEKDRVYTIKVSFIGFLPFERTYKAEESNSTPFGIGLTTDAQQLGDVEVVSEMPVLIQGDTITYKAEVFTQGNERKLGDVLKDLPGFEVDADGGVKVQGKSVDKVLVDGKEFFEGDTKLATKNLPANVVDRVQVLQNFNDISPLRGVNNSEQLALNIQLKEDKKSMVFGDLKLGGGPEGRYLAHVNTFYYDKKTNINLIADANNVGIPAFSMSDYFRFSGGLGGFSRGAGSSIQTTSNQLGIPMAERNNAKSLKNELGALNYNFTPSNKWHINGFAIGSRVDNTLGSISQRTYVLQPGNNTELLTSEQQVESTSGLFKYGIKYMPNPNLQVDYSGFGRLASIENLDFQNSTFGNQSNDINGATTQEPYSIQQQLRAFWAATNKDIWSFEGSYSHEIQDPTYNLVNSGQPFASIIPMTGNSPYNLTQLRYVATNKYESALNYYRILNKTNHVNFKLGSNSTSQTLNSSMYETLDDGTVNEFSQSNLINLVDYTFEDYYLGILYKTKFGPLEMSPSLNLHRYKVWNNQNDSQNGFDKTMLLPGFSARYQFRSSHTLNLNYAVTAEFTDVQNFAEALVVRSYNSLFRGNTDLKNSLYHSLNLRYFNFNMYNFLNLYGGLNYSKRLDDVSNIVQFNNLERVNSPININAANEVMSGYASFDKRLDAFRFNLSANWSRSTSNNIISDTPNQNVSFNQSYKATITTTLFKKLYLDFGYSLALNNYEARNTTSQFETHQPFGNLEIGFLKGFTLNANYEYNSYVSSTNPTQTFDLLDAELRYRKEGSPWEFKVEGMNLLNTTGIRRDSFSESLISTFEYFIQKRYWVFSVMYDL</sequence>
<accession>A0ABQ3IBV9</accession>
<dbReference type="Gene3D" id="2.60.40.1120">
    <property type="entry name" value="Carboxypeptidase-like, regulatory domain"/>
    <property type="match status" value="1"/>
</dbReference>
<keyword evidence="1" id="KW-0732">Signal</keyword>
<dbReference type="EMBL" id="BNAG01000005">
    <property type="protein sequence ID" value="GHE74429.1"/>
    <property type="molecule type" value="Genomic_DNA"/>
</dbReference>
<reference evidence="3" key="1">
    <citation type="journal article" date="2019" name="Int. J. Syst. Evol. Microbiol.">
        <title>The Global Catalogue of Microorganisms (GCM) 10K type strain sequencing project: providing services to taxonomists for standard genome sequencing and annotation.</title>
        <authorList>
            <consortium name="The Broad Institute Genomics Platform"/>
            <consortium name="The Broad Institute Genome Sequencing Center for Infectious Disease"/>
            <person name="Wu L."/>
            <person name="Ma J."/>
        </authorList>
    </citation>
    <scope>NUCLEOTIDE SEQUENCE [LARGE SCALE GENOMIC DNA]</scope>
    <source>
        <strain evidence="3">CGMCC 1.15111</strain>
    </source>
</reference>
<name>A0ABQ3IBV9_9BACT</name>
<keyword evidence="2" id="KW-0675">Receptor</keyword>
<organism evidence="2 3">
    <name type="scientific">Roseivirga thermotolerans</name>
    <dbReference type="NCBI Taxonomy" id="1758176"/>
    <lineage>
        <taxon>Bacteria</taxon>
        <taxon>Pseudomonadati</taxon>
        <taxon>Bacteroidota</taxon>
        <taxon>Cytophagia</taxon>
        <taxon>Cytophagales</taxon>
        <taxon>Roseivirgaceae</taxon>
        <taxon>Roseivirga</taxon>
    </lineage>
</organism>
<evidence type="ECO:0000313" key="3">
    <source>
        <dbReference type="Proteomes" id="UP000658258"/>
    </source>
</evidence>
<dbReference type="SUPFAM" id="SSF56935">
    <property type="entry name" value="Porins"/>
    <property type="match status" value="1"/>
</dbReference>
<feature type="chain" id="PRO_5046063331" evidence="1">
    <location>
        <begin position="21"/>
        <end position="895"/>
    </location>
</feature>